<keyword evidence="5 11" id="KW-0812">Transmembrane</keyword>
<evidence type="ECO:0000256" key="6">
    <source>
        <dbReference type="ARBA" id="ARBA00023004"/>
    </source>
</evidence>
<dbReference type="EMBL" id="JALHLF010000165">
    <property type="protein sequence ID" value="MCJ2184880.1"/>
    <property type="molecule type" value="Genomic_DNA"/>
</dbReference>
<keyword evidence="9 11" id="KW-0472">Membrane</keyword>
<proteinExistence type="inferred from homology"/>
<evidence type="ECO:0000259" key="16">
    <source>
        <dbReference type="Pfam" id="PF07715"/>
    </source>
</evidence>
<gene>
    <name evidence="17" type="ORF">MTR62_19640</name>
</gene>
<evidence type="ECO:0000313" key="17">
    <source>
        <dbReference type="EMBL" id="MCJ2184880.1"/>
    </source>
</evidence>
<keyword evidence="7" id="KW-0406">Ion transport</keyword>
<keyword evidence="3 11" id="KW-1134">Transmembrane beta strand</keyword>
<keyword evidence="2 11" id="KW-0813">Transport</keyword>
<feature type="domain" description="TonB-dependent receptor plug" evidence="16">
    <location>
        <begin position="67"/>
        <end position="173"/>
    </location>
</feature>
<keyword evidence="10 11" id="KW-0998">Cell outer membrane</keyword>
<dbReference type="RefSeq" id="WP_244024125.1">
    <property type="nucleotide sequence ID" value="NZ_JALHLF010000165.1"/>
</dbReference>
<dbReference type="InterPro" id="IPR000531">
    <property type="entry name" value="Beta-barrel_TonB"/>
</dbReference>
<dbReference type="InterPro" id="IPR012910">
    <property type="entry name" value="Plug_dom"/>
</dbReference>
<evidence type="ECO:0000256" key="4">
    <source>
        <dbReference type="ARBA" id="ARBA00022496"/>
    </source>
</evidence>
<evidence type="ECO:0000256" key="3">
    <source>
        <dbReference type="ARBA" id="ARBA00022452"/>
    </source>
</evidence>
<evidence type="ECO:0000256" key="2">
    <source>
        <dbReference type="ARBA" id="ARBA00022448"/>
    </source>
</evidence>
<dbReference type="PROSITE" id="PS51318">
    <property type="entry name" value="TAT"/>
    <property type="match status" value="1"/>
</dbReference>
<dbReference type="Gene3D" id="2.40.170.20">
    <property type="entry name" value="TonB-dependent receptor, beta-barrel domain"/>
    <property type="match status" value="1"/>
</dbReference>
<feature type="domain" description="TonB-dependent receptor-like beta-barrel" evidence="15">
    <location>
        <begin position="285"/>
        <end position="669"/>
    </location>
</feature>
<keyword evidence="17" id="KW-0675">Receptor</keyword>
<evidence type="ECO:0000256" key="14">
    <source>
        <dbReference type="SAM" id="SignalP"/>
    </source>
</evidence>
<dbReference type="PANTHER" id="PTHR32552:SF81">
    <property type="entry name" value="TONB-DEPENDENT OUTER MEMBRANE RECEPTOR"/>
    <property type="match status" value="1"/>
</dbReference>
<dbReference type="Proteomes" id="UP001162881">
    <property type="component" value="Unassembled WGS sequence"/>
</dbReference>
<feature type="signal peptide" evidence="14">
    <location>
        <begin position="1"/>
        <end position="37"/>
    </location>
</feature>
<feature type="compositionally biased region" description="Low complexity" evidence="13">
    <location>
        <begin position="36"/>
        <end position="50"/>
    </location>
</feature>
<evidence type="ECO:0000256" key="13">
    <source>
        <dbReference type="SAM" id="MobiDB-lite"/>
    </source>
</evidence>
<comment type="caution">
    <text evidence="17">The sequence shown here is derived from an EMBL/GenBank/DDBJ whole genome shotgun (WGS) entry which is preliminary data.</text>
</comment>
<keyword evidence="18" id="KW-1185">Reference proteome</keyword>
<evidence type="ECO:0000256" key="5">
    <source>
        <dbReference type="ARBA" id="ARBA00022692"/>
    </source>
</evidence>
<dbReference type="InterPro" id="IPR006311">
    <property type="entry name" value="TAT_signal"/>
</dbReference>
<evidence type="ECO:0000256" key="11">
    <source>
        <dbReference type="PROSITE-ProRule" id="PRU01360"/>
    </source>
</evidence>
<reference evidence="17" key="1">
    <citation type="submission" date="2022-03" db="EMBL/GenBank/DDBJ databases">
        <title>Identification of a novel bacterium isolated from mangrove sediments.</title>
        <authorList>
            <person name="Pan X."/>
        </authorList>
    </citation>
    <scope>NUCLEOTIDE SEQUENCE</scope>
    <source>
        <strain evidence="17">B1949</strain>
    </source>
</reference>
<name>A0ABT0BIM2_9SPHN</name>
<accession>A0ABT0BIM2</accession>
<dbReference type="InterPro" id="IPR039426">
    <property type="entry name" value="TonB-dep_rcpt-like"/>
</dbReference>
<comment type="subcellular location">
    <subcellularLocation>
        <location evidence="1 11">Cell outer membrane</location>
        <topology evidence="1 11">Multi-pass membrane protein</topology>
    </subcellularLocation>
</comment>
<dbReference type="Pfam" id="PF00593">
    <property type="entry name" value="TonB_dep_Rec_b-barrel"/>
    <property type="match status" value="1"/>
</dbReference>
<evidence type="ECO:0000256" key="12">
    <source>
        <dbReference type="RuleBase" id="RU003357"/>
    </source>
</evidence>
<evidence type="ECO:0000256" key="7">
    <source>
        <dbReference type="ARBA" id="ARBA00023065"/>
    </source>
</evidence>
<keyword evidence="14" id="KW-0732">Signal</keyword>
<evidence type="ECO:0000259" key="15">
    <source>
        <dbReference type="Pfam" id="PF00593"/>
    </source>
</evidence>
<sequence>MSHFRPRTRATSLRASALALAGSMLAGALLASAPAHADDGAGQDADQGSQTRSTDIVVTANRRAERLIDVPMSITALSQKELDRQGVSSLHDLSRVVPDLVVVEAGPGQNRVFMRGIANGNSLTSLVGVYLDEIPVTGSSLGQPDLQLVDLERVEVLRGPQGTLYGQGSAGGTLRFITAKADPSHASGSMEFTGYDTAHGAFSEKMSGYLNLPLVEDKLAVRVSGTLANIGGWIDQPDAGRKDINDQLMRDVRAKVLFRPVEDLTIEGTVLVHRNDGHGVNVGADKHYDVYYPSGDADAKQSFLDNYTIYNATAKYELGGVQLLSSTSWVDAQRHNVGAAQKIAGIETFLDDTLDTSSFTQEVRLSSTGTGPLHWVVGGFYSNEKLDRDLEVTLYYGGAVLSSPSITHTSSRSISVFGDVNYDLSDRLQLGMGLRYFHDRRRANDETLFQSGTFHSLDPRFYLNYKLTDAIALYANVAKGFRSGGFVGDDDLSTYGPERVWSYEVGTKGALGPVSWDLSGYYSQYQDYQTFVMVSAVYGGVTNAGDARVYGLDASLSIEPVRHLTLSASGNYTHTELTRVDAATITNVKGDPLDFVPKYTLSASAEYRFTLGDALPAFARIDFNQLGKSTITDRSYGLIRYPSDELSLLGARVGIDAGDWKVEVFATNLLGENGLQDPMAAIGLDTRAKPRTIGFTVGKSF</sequence>
<protein>
    <submittedName>
        <fullName evidence="17">TonB-dependent receptor</fullName>
    </submittedName>
</protein>
<dbReference type="PROSITE" id="PS52016">
    <property type="entry name" value="TONB_DEPENDENT_REC_3"/>
    <property type="match status" value="1"/>
</dbReference>
<dbReference type="InterPro" id="IPR036942">
    <property type="entry name" value="Beta-barrel_TonB_sf"/>
</dbReference>
<comment type="similarity">
    <text evidence="11 12">Belongs to the TonB-dependent receptor family.</text>
</comment>
<evidence type="ECO:0000256" key="1">
    <source>
        <dbReference type="ARBA" id="ARBA00004571"/>
    </source>
</evidence>
<feature type="region of interest" description="Disordered" evidence="13">
    <location>
        <begin position="36"/>
        <end position="55"/>
    </location>
</feature>
<keyword evidence="6" id="KW-0408">Iron</keyword>
<evidence type="ECO:0000313" key="18">
    <source>
        <dbReference type="Proteomes" id="UP001162881"/>
    </source>
</evidence>
<keyword evidence="4" id="KW-0410">Iron transport</keyword>
<dbReference type="PANTHER" id="PTHR32552">
    <property type="entry name" value="FERRICHROME IRON RECEPTOR-RELATED"/>
    <property type="match status" value="1"/>
</dbReference>
<keyword evidence="8 12" id="KW-0798">TonB box</keyword>
<evidence type="ECO:0000256" key="9">
    <source>
        <dbReference type="ARBA" id="ARBA00023136"/>
    </source>
</evidence>
<dbReference type="SUPFAM" id="SSF56935">
    <property type="entry name" value="Porins"/>
    <property type="match status" value="1"/>
</dbReference>
<evidence type="ECO:0000256" key="8">
    <source>
        <dbReference type="ARBA" id="ARBA00023077"/>
    </source>
</evidence>
<dbReference type="Pfam" id="PF07715">
    <property type="entry name" value="Plug"/>
    <property type="match status" value="1"/>
</dbReference>
<feature type="chain" id="PRO_5046034192" evidence="14">
    <location>
        <begin position="38"/>
        <end position="701"/>
    </location>
</feature>
<organism evidence="17 18">
    <name type="scientific">Novosphingobium organovorum</name>
    <dbReference type="NCBI Taxonomy" id="2930092"/>
    <lineage>
        <taxon>Bacteria</taxon>
        <taxon>Pseudomonadati</taxon>
        <taxon>Pseudomonadota</taxon>
        <taxon>Alphaproteobacteria</taxon>
        <taxon>Sphingomonadales</taxon>
        <taxon>Sphingomonadaceae</taxon>
        <taxon>Novosphingobium</taxon>
    </lineage>
</organism>
<evidence type="ECO:0000256" key="10">
    <source>
        <dbReference type="ARBA" id="ARBA00023237"/>
    </source>
</evidence>